<evidence type="ECO:0000259" key="1">
    <source>
        <dbReference type="SMART" id="SM01394"/>
    </source>
</evidence>
<dbReference type="AlphaFoldDB" id="A0A9D2YW79"/>
<protein>
    <submittedName>
        <fullName evidence="2">Protein S100-A5-like</fullName>
    </submittedName>
</protein>
<dbReference type="GO" id="GO:0005509">
    <property type="term" value="F:calcium ion binding"/>
    <property type="evidence" value="ECO:0007669"/>
    <property type="project" value="TreeGrafter"/>
</dbReference>
<dbReference type="SMART" id="SM01394">
    <property type="entry name" value="S_100"/>
    <property type="match status" value="1"/>
</dbReference>
<name>A0A9D2YW79_NOTFU</name>
<dbReference type="Pfam" id="PF01023">
    <property type="entry name" value="S_100"/>
    <property type="match status" value="1"/>
</dbReference>
<dbReference type="GO" id="GO:0048471">
    <property type="term" value="C:perinuclear region of cytoplasm"/>
    <property type="evidence" value="ECO:0007669"/>
    <property type="project" value="TreeGrafter"/>
</dbReference>
<dbReference type="SUPFAM" id="SSF47473">
    <property type="entry name" value="EF-hand"/>
    <property type="match status" value="1"/>
</dbReference>
<comment type="caution">
    <text evidence="2">The sequence shown here is derived from an EMBL/GenBank/DDBJ whole genome shotgun (WGS) entry which is preliminary data.</text>
</comment>
<dbReference type="KEGG" id="nfu:107379602"/>
<dbReference type="EMBL" id="JAAVVJ010000003">
    <property type="protein sequence ID" value="KAF7227207.1"/>
    <property type="molecule type" value="Genomic_DNA"/>
</dbReference>
<dbReference type="GO" id="GO:0048306">
    <property type="term" value="F:calcium-dependent protein binding"/>
    <property type="evidence" value="ECO:0007669"/>
    <property type="project" value="TreeGrafter"/>
</dbReference>
<proteinExistence type="predicted"/>
<dbReference type="PANTHER" id="PTHR11639:SF126">
    <property type="entry name" value="S100 CALCIUM-BINDING PROTEIN W"/>
    <property type="match status" value="1"/>
</dbReference>
<dbReference type="InterPro" id="IPR011992">
    <property type="entry name" value="EF-hand-dom_pair"/>
</dbReference>
<dbReference type="PANTHER" id="PTHR11639">
    <property type="entry name" value="S100 CALCIUM-BINDING PROTEIN"/>
    <property type="match status" value="1"/>
</dbReference>
<dbReference type="InterPro" id="IPR013787">
    <property type="entry name" value="S100_Ca-bd_sub"/>
</dbReference>
<evidence type="ECO:0000313" key="3">
    <source>
        <dbReference type="Proteomes" id="UP000822369"/>
    </source>
</evidence>
<feature type="domain" description="S100/CaBP-9k-type calcium binding subdomain" evidence="1">
    <location>
        <begin position="4"/>
        <end position="44"/>
    </location>
</feature>
<accession>A0A9D2YW79</accession>
<organism evidence="2 3">
    <name type="scientific">Nothobranchius furzeri</name>
    <name type="common">Turquoise killifish</name>
    <dbReference type="NCBI Taxonomy" id="105023"/>
    <lineage>
        <taxon>Eukaryota</taxon>
        <taxon>Metazoa</taxon>
        <taxon>Chordata</taxon>
        <taxon>Craniata</taxon>
        <taxon>Vertebrata</taxon>
        <taxon>Euteleostomi</taxon>
        <taxon>Actinopterygii</taxon>
        <taxon>Neopterygii</taxon>
        <taxon>Teleostei</taxon>
        <taxon>Neoteleostei</taxon>
        <taxon>Acanthomorphata</taxon>
        <taxon>Ovalentaria</taxon>
        <taxon>Atherinomorphae</taxon>
        <taxon>Cyprinodontiformes</taxon>
        <taxon>Nothobranchiidae</taxon>
        <taxon>Nothobranchius</taxon>
    </lineage>
</organism>
<dbReference type="Gene3D" id="1.10.238.10">
    <property type="entry name" value="EF-hand"/>
    <property type="match status" value="1"/>
</dbReference>
<dbReference type="GO" id="GO:0005615">
    <property type="term" value="C:extracellular space"/>
    <property type="evidence" value="ECO:0007669"/>
    <property type="project" value="TreeGrafter"/>
</dbReference>
<reference evidence="2" key="1">
    <citation type="submission" date="2020-03" db="EMBL/GenBank/DDBJ databases">
        <title>Intra-Species Differences in Population Size shape Life History and Genome Evolution.</title>
        <authorList>
            <person name="Willemsen D."/>
            <person name="Cui R."/>
            <person name="Valenzano D.R."/>
        </authorList>
    </citation>
    <scope>NUCLEOTIDE SEQUENCE</scope>
    <source>
        <strain evidence="2">GRZ</strain>
        <tissue evidence="2">Whole</tissue>
    </source>
</reference>
<dbReference type="Proteomes" id="UP000822369">
    <property type="component" value="Chromosome 3"/>
</dbReference>
<dbReference type="OrthoDB" id="26525at2759"/>
<sequence length="96" mass="11116">MARLEQAITSIVDVFSEYASSDCKLNKQELKKMMEKEVQSPELKAKICSGDGDNIPWKLDRNLDRELDFKEFMNGVTTMAKCYYQKKTGKKCDDHK</sequence>
<gene>
    <name evidence="2" type="ORF">G4P62_005838</name>
</gene>
<evidence type="ECO:0000313" key="2">
    <source>
        <dbReference type="EMBL" id="KAF7227207.1"/>
    </source>
</evidence>